<organism evidence="3 4">
    <name type="scientific">Lacimicrobium alkaliphilum</name>
    <dbReference type="NCBI Taxonomy" id="1526571"/>
    <lineage>
        <taxon>Bacteria</taxon>
        <taxon>Pseudomonadati</taxon>
        <taxon>Pseudomonadota</taxon>
        <taxon>Gammaproteobacteria</taxon>
        <taxon>Alteromonadales</taxon>
        <taxon>Alteromonadaceae</taxon>
        <taxon>Lacimicrobium</taxon>
    </lineage>
</organism>
<feature type="domain" description="Urease accessory protein UreH-like transmembrane" evidence="2">
    <location>
        <begin position="9"/>
        <end position="213"/>
    </location>
</feature>
<feature type="transmembrane region" description="Helical" evidence="1">
    <location>
        <begin position="132"/>
        <end position="153"/>
    </location>
</feature>
<evidence type="ECO:0000313" key="4">
    <source>
        <dbReference type="Proteomes" id="UP000068447"/>
    </source>
</evidence>
<sequence length="228" mass="24415">MNAESLWLAALLIGMAGSVHCVAMCGGIVGALTFSIPVQKSALPYMLSYHAGRIFSYSIAGAVTGSLGAIFSHQVSHGLVVLNLFGGLFLIALGLYIGDWWRGLAILERLGGKIWKPLVPLSKKFLPFKHPLAALPYGIIWGWLPCGLVYSTLSWSLASGSAFNGAMVMALFGLGTLPALISLGVVSHKLKPLLSHRLTKKIIALCLLGFGLYMLLNQFAGQIETYVR</sequence>
<dbReference type="STRING" id="1526571.AT746_09670"/>
<dbReference type="InterPro" id="IPR039447">
    <property type="entry name" value="UreH-like_TM_dom"/>
</dbReference>
<dbReference type="AlphaFoldDB" id="A0A0U2ZHQ5"/>
<evidence type="ECO:0000259" key="2">
    <source>
        <dbReference type="Pfam" id="PF13386"/>
    </source>
</evidence>
<gene>
    <name evidence="3" type="ORF">AT746_09670</name>
</gene>
<dbReference type="RefSeq" id="WP_062479752.1">
    <property type="nucleotide sequence ID" value="NZ_CP013650.1"/>
</dbReference>
<dbReference type="Proteomes" id="UP000068447">
    <property type="component" value="Chromosome"/>
</dbReference>
<feature type="transmembrane region" description="Helical" evidence="1">
    <location>
        <begin position="198"/>
        <end position="216"/>
    </location>
</feature>
<name>A0A0U2ZHQ5_9ALTE</name>
<keyword evidence="1" id="KW-0812">Transmembrane</keyword>
<keyword evidence="1" id="KW-1133">Transmembrane helix</keyword>
<dbReference type="Pfam" id="PF13386">
    <property type="entry name" value="DsbD_2"/>
    <property type="match status" value="1"/>
</dbReference>
<dbReference type="OrthoDB" id="9798690at2"/>
<dbReference type="EMBL" id="CP013650">
    <property type="protein sequence ID" value="ALS98503.1"/>
    <property type="molecule type" value="Genomic_DNA"/>
</dbReference>
<evidence type="ECO:0000313" key="3">
    <source>
        <dbReference type="EMBL" id="ALS98503.1"/>
    </source>
</evidence>
<evidence type="ECO:0000256" key="1">
    <source>
        <dbReference type="SAM" id="Phobius"/>
    </source>
</evidence>
<accession>A0A0U2ZHQ5</accession>
<keyword evidence="4" id="KW-1185">Reference proteome</keyword>
<feature type="transmembrane region" description="Helical" evidence="1">
    <location>
        <begin position="54"/>
        <end position="72"/>
    </location>
</feature>
<dbReference type="PANTHER" id="PTHR42208">
    <property type="entry name" value="HEAVY METAL TRANSPORTER-RELATED"/>
    <property type="match status" value="1"/>
</dbReference>
<reference evidence="3 4" key="1">
    <citation type="submission" date="2015-12" db="EMBL/GenBank/DDBJ databases">
        <title>Complete genome of Lacimicrobium alkaliphilum KCTC 32984.</title>
        <authorList>
            <person name="Kim S.-G."/>
            <person name="Lee Y.-J."/>
        </authorList>
    </citation>
    <scope>NUCLEOTIDE SEQUENCE [LARGE SCALE GENOMIC DNA]</scope>
    <source>
        <strain evidence="3 4">YelD216</strain>
    </source>
</reference>
<dbReference type="KEGG" id="lal:AT746_09670"/>
<feature type="transmembrane region" description="Helical" evidence="1">
    <location>
        <begin position="165"/>
        <end position="186"/>
    </location>
</feature>
<protein>
    <submittedName>
        <fullName evidence="3">Cytochrome biogenesis protein</fullName>
    </submittedName>
</protein>
<dbReference type="PANTHER" id="PTHR42208:SF1">
    <property type="entry name" value="HEAVY METAL TRANSPORTER"/>
    <property type="match status" value="1"/>
</dbReference>
<feature type="transmembrane region" description="Helical" evidence="1">
    <location>
        <begin position="78"/>
        <end position="97"/>
    </location>
</feature>
<feature type="transmembrane region" description="Helical" evidence="1">
    <location>
        <begin position="6"/>
        <end position="34"/>
    </location>
</feature>
<keyword evidence="1" id="KW-0472">Membrane</keyword>
<proteinExistence type="predicted"/>